<evidence type="ECO:0000256" key="4">
    <source>
        <dbReference type="ARBA" id="ARBA00022989"/>
    </source>
</evidence>
<feature type="transmembrane region" description="Helical" evidence="6">
    <location>
        <begin position="114"/>
        <end position="132"/>
    </location>
</feature>
<dbReference type="RefSeq" id="WP_105044646.1">
    <property type="nucleotide sequence ID" value="NZ_MQWA01000001.1"/>
</dbReference>
<evidence type="ECO:0000259" key="7">
    <source>
        <dbReference type="Pfam" id="PF01545"/>
    </source>
</evidence>
<dbReference type="PANTHER" id="PTHR11562:SF17">
    <property type="entry name" value="RE54080P-RELATED"/>
    <property type="match status" value="1"/>
</dbReference>
<evidence type="ECO:0000256" key="2">
    <source>
        <dbReference type="ARBA" id="ARBA00022692"/>
    </source>
</evidence>
<keyword evidence="4 6" id="KW-1133">Transmembrane helix</keyword>
<dbReference type="AlphaFoldDB" id="A0A2S7U744"/>
<gene>
    <name evidence="8" type="ORF">BSZ32_17685</name>
</gene>
<evidence type="ECO:0000256" key="3">
    <source>
        <dbReference type="ARBA" id="ARBA00022906"/>
    </source>
</evidence>
<proteinExistence type="predicted"/>
<dbReference type="InterPro" id="IPR027469">
    <property type="entry name" value="Cation_efflux_TMD_sf"/>
</dbReference>
<keyword evidence="3" id="KW-0864">Zinc transport</keyword>
<accession>A0A2S7U744</accession>
<dbReference type="GO" id="GO:0005886">
    <property type="term" value="C:plasma membrane"/>
    <property type="evidence" value="ECO:0007669"/>
    <property type="project" value="TreeGrafter"/>
</dbReference>
<dbReference type="Proteomes" id="UP000239907">
    <property type="component" value="Unassembled WGS sequence"/>
</dbReference>
<dbReference type="OrthoDB" id="9809646at2"/>
<dbReference type="Gene3D" id="1.20.1510.10">
    <property type="entry name" value="Cation efflux protein transmembrane domain"/>
    <property type="match status" value="1"/>
</dbReference>
<dbReference type="NCBIfam" id="TIGR01297">
    <property type="entry name" value="CDF"/>
    <property type="match status" value="1"/>
</dbReference>
<reference evidence="8 9" key="1">
    <citation type="submission" date="2016-12" db="EMBL/GenBank/DDBJ databases">
        <title>Study of bacterial adaptation to deep sea.</title>
        <authorList>
            <person name="Song J."/>
            <person name="Yoshizawa S."/>
            <person name="Kogure K."/>
        </authorList>
    </citation>
    <scope>NUCLEOTIDE SEQUENCE [LARGE SCALE GENOMIC DNA]</scope>
    <source>
        <strain evidence="8 9">SAORIC-165</strain>
    </source>
</reference>
<protein>
    <submittedName>
        <fullName evidence="8">Cation transporter</fullName>
    </submittedName>
</protein>
<keyword evidence="9" id="KW-1185">Reference proteome</keyword>
<keyword evidence="2 6" id="KW-0812">Transmembrane</keyword>
<dbReference type="GO" id="GO:0005385">
    <property type="term" value="F:zinc ion transmembrane transporter activity"/>
    <property type="evidence" value="ECO:0007669"/>
    <property type="project" value="TreeGrafter"/>
</dbReference>
<comment type="subcellular location">
    <subcellularLocation>
        <location evidence="1">Membrane</location>
        <topology evidence="1">Multi-pass membrane protein</topology>
    </subcellularLocation>
</comment>
<feature type="transmembrane region" description="Helical" evidence="6">
    <location>
        <begin position="177"/>
        <end position="194"/>
    </location>
</feature>
<dbReference type="InterPro" id="IPR058533">
    <property type="entry name" value="Cation_efflux_TM"/>
</dbReference>
<feature type="domain" description="Cation efflux protein transmembrane" evidence="7">
    <location>
        <begin position="14"/>
        <end position="198"/>
    </location>
</feature>
<name>A0A2S7U744_9BACT</name>
<evidence type="ECO:0000313" key="9">
    <source>
        <dbReference type="Proteomes" id="UP000239907"/>
    </source>
</evidence>
<sequence>MGHHYHHDATSSLKLVFLLNLVFTIIEVAGGLWTNSIAIMTDAVHDFGDCVSLGVAWYLQNLSNKAATKSFTYGYRRFSMLGSLVTGGVLIAGLCFVLGGAIQRLAAPEAVNAPGMLGMAVLGIVFNGVAVWKLSGGHSMNEKIARWHLFEDVLGWITVLIGAGIMMIVDLPIIDPLLSIMLSLFILWNVIRNLKVSFGYFLQQVPASFDSEEFTEKLHGLEGVLSSHHTHCWTLEGEHHVFSTHLVMQSSTSRDAIYQTKLRILELLGDEQFEHITIEVELEGERCLLELSDNY</sequence>
<keyword evidence="3" id="KW-0862">Zinc</keyword>
<feature type="transmembrane region" description="Helical" evidence="6">
    <location>
        <begin position="80"/>
        <end position="102"/>
    </location>
</feature>
<evidence type="ECO:0000313" key="8">
    <source>
        <dbReference type="EMBL" id="PQJ30122.1"/>
    </source>
</evidence>
<comment type="caution">
    <text evidence="8">The sequence shown here is derived from an EMBL/GenBank/DDBJ whole genome shotgun (WGS) entry which is preliminary data.</text>
</comment>
<dbReference type="SUPFAM" id="SSF161111">
    <property type="entry name" value="Cation efflux protein transmembrane domain-like"/>
    <property type="match status" value="1"/>
</dbReference>
<dbReference type="Pfam" id="PF01545">
    <property type="entry name" value="Cation_efflux"/>
    <property type="match status" value="1"/>
</dbReference>
<feature type="transmembrane region" description="Helical" evidence="6">
    <location>
        <begin position="153"/>
        <end position="171"/>
    </location>
</feature>
<dbReference type="InterPro" id="IPR050681">
    <property type="entry name" value="CDF/SLC30A"/>
</dbReference>
<evidence type="ECO:0000256" key="5">
    <source>
        <dbReference type="ARBA" id="ARBA00023136"/>
    </source>
</evidence>
<dbReference type="PANTHER" id="PTHR11562">
    <property type="entry name" value="CATION EFFLUX PROTEIN/ ZINC TRANSPORTER"/>
    <property type="match status" value="1"/>
</dbReference>
<keyword evidence="5 6" id="KW-0472">Membrane</keyword>
<evidence type="ECO:0000256" key="6">
    <source>
        <dbReference type="SAM" id="Phobius"/>
    </source>
</evidence>
<keyword evidence="3" id="KW-0406">Ion transport</keyword>
<evidence type="ECO:0000256" key="1">
    <source>
        <dbReference type="ARBA" id="ARBA00004141"/>
    </source>
</evidence>
<keyword evidence="3" id="KW-0813">Transport</keyword>
<dbReference type="InterPro" id="IPR002524">
    <property type="entry name" value="Cation_efflux"/>
</dbReference>
<feature type="transmembrane region" description="Helical" evidence="6">
    <location>
        <begin position="12"/>
        <end position="33"/>
    </location>
</feature>
<dbReference type="EMBL" id="MQWA01000001">
    <property type="protein sequence ID" value="PQJ30122.1"/>
    <property type="molecule type" value="Genomic_DNA"/>
</dbReference>
<organism evidence="8 9">
    <name type="scientific">Rubritalea profundi</name>
    <dbReference type="NCBI Taxonomy" id="1658618"/>
    <lineage>
        <taxon>Bacteria</taxon>
        <taxon>Pseudomonadati</taxon>
        <taxon>Verrucomicrobiota</taxon>
        <taxon>Verrucomicrobiia</taxon>
        <taxon>Verrucomicrobiales</taxon>
        <taxon>Rubritaleaceae</taxon>
        <taxon>Rubritalea</taxon>
    </lineage>
</organism>